<dbReference type="InterPro" id="IPR051276">
    <property type="entry name" value="Saccharopine_DH-like_oxidrdct"/>
</dbReference>
<keyword evidence="4" id="KW-1185">Reference proteome</keyword>
<feature type="compositionally biased region" description="Polar residues" evidence="1">
    <location>
        <begin position="228"/>
        <end position="237"/>
    </location>
</feature>
<dbReference type="Proteomes" id="UP000602395">
    <property type="component" value="Unassembled WGS sequence"/>
</dbReference>
<feature type="region of interest" description="Disordered" evidence="1">
    <location>
        <begin position="216"/>
        <end position="237"/>
    </location>
</feature>
<dbReference type="PANTHER" id="PTHR12286:SF5">
    <property type="entry name" value="SACCHAROPINE DEHYDROGENASE-LIKE OXIDOREDUCTASE"/>
    <property type="match status" value="1"/>
</dbReference>
<name>A0ABR7WB83_9ACTN</name>
<proteinExistence type="predicted"/>
<dbReference type="RefSeq" id="WP_190265948.1">
    <property type="nucleotide sequence ID" value="NZ_BAABAD010000003.1"/>
</dbReference>
<dbReference type="EMBL" id="JACWMS010000001">
    <property type="protein sequence ID" value="MBD1319004.1"/>
    <property type="molecule type" value="Genomic_DNA"/>
</dbReference>
<reference evidence="3 4" key="1">
    <citation type="submission" date="2020-09" db="EMBL/GenBank/DDBJ databases">
        <title>Novel species in genus Gordonia.</title>
        <authorList>
            <person name="Zhang G."/>
        </authorList>
    </citation>
    <scope>NUCLEOTIDE SEQUENCE [LARGE SCALE GENOMIC DNA]</scope>
    <source>
        <strain evidence="3 4">ON-33</strain>
    </source>
</reference>
<evidence type="ECO:0000256" key="1">
    <source>
        <dbReference type="SAM" id="MobiDB-lite"/>
    </source>
</evidence>
<protein>
    <submittedName>
        <fullName evidence="3">Saccharopine dehydrogenase NADP-binding domain-containing protein</fullName>
    </submittedName>
</protein>
<comment type="caution">
    <text evidence="3">The sequence shown here is derived from an EMBL/GenBank/DDBJ whole genome shotgun (WGS) entry which is preliminary data.</text>
</comment>
<dbReference type="Pfam" id="PF03435">
    <property type="entry name" value="Sacchrp_dh_NADP"/>
    <property type="match status" value="1"/>
</dbReference>
<accession>A0ABR7WB83</accession>
<gene>
    <name evidence="3" type="ORF">IDF66_05370</name>
</gene>
<evidence type="ECO:0000313" key="3">
    <source>
        <dbReference type="EMBL" id="MBD1319004.1"/>
    </source>
</evidence>
<evidence type="ECO:0000313" key="4">
    <source>
        <dbReference type="Proteomes" id="UP000602395"/>
    </source>
</evidence>
<feature type="domain" description="Saccharopine dehydrogenase NADP binding" evidence="2">
    <location>
        <begin position="19"/>
        <end position="144"/>
    </location>
</feature>
<dbReference type="SUPFAM" id="SSF51735">
    <property type="entry name" value="NAD(P)-binding Rossmann-fold domains"/>
    <property type="match status" value="1"/>
</dbReference>
<dbReference type="Gene3D" id="3.40.50.720">
    <property type="entry name" value="NAD(P)-binding Rossmann-like Domain"/>
    <property type="match status" value="1"/>
</dbReference>
<organism evidence="3 4">
    <name type="scientific">Gordonia hankookensis</name>
    <dbReference type="NCBI Taxonomy" id="589403"/>
    <lineage>
        <taxon>Bacteria</taxon>
        <taxon>Bacillati</taxon>
        <taxon>Actinomycetota</taxon>
        <taxon>Actinomycetes</taxon>
        <taxon>Mycobacteriales</taxon>
        <taxon>Gordoniaceae</taxon>
        <taxon>Gordonia</taxon>
    </lineage>
</organism>
<dbReference type="InterPro" id="IPR036291">
    <property type="entry name" value="NAD(P)-bd_dom_sf"/>
</dbReference>
<evidence type="ECO:0000259" key="2">
    <source>
        <dbReference type="Pfam" id="PF03435"/>
    </source>
</evidence>
<dbReference type="PANTHER" id="PTHR12286">
    <property type="entry name" value="SACCHAROPINE DEHYDROGENASE-LIKE OXIDOREDUCTASE"/>
    <property type="match status" value="1"/>
</dbReference>
<sequence>MNGDASSPAPGSNAREFDVVVFGVTGFVGELTARYLAEHAPTGTRVALAGRSETKLAATRKRLPARAHDWPLIVADSSSPASLDAMVARTRVICTTVGPYLRYGEALVVAAASAGTDYVDLTGEAPFVHFSINKAHETAVATGARIVHSCGFDSVPSDLGVYLLYNKIADDKAGELTDTTFVVKSFKGGISGGTFDSVRVIAEQSRDAETRRLLLNPHSLSGEPGNTPRVSMSSEPSDMTMISAKKVDPSMRGTLAPFFMAASNTRIVRRTDALLNNPYGKDFRYAETMSVGQVPGVSTLIAGVVAVGTGVFLGAMSFGPTRKLLDRLLPKPGEGPSVKVREKGSFVTETYTTTTTGRRYRSQMRMKGDPGYKATAIMLGESALTLALERDRLSSLTGVLTPAAAMGDVLANRLRAAGATLDAVELT</sequence>
<dbReference type="InterPro" id="IPR005097">
    <property type="entry name" value="Sacchrp_dh_NADP-bd"/>
</dbReference>